<dbReference type="VEuPathDB" id="FungiDB:BO72DRAFT_494526"/>
<reference evidence="1 2" key="1">
    <citation type="submission" date="2018-02" db="EMBL/GenBank/DDBJ databases">
        <title>The genomes of Aspergillus section Nigri reveals drivers in fungal speciation.</title>
        <authorList>
            <consortium name="DOE Joint Genome Institute"/>
            <person name="Vesth T.C."/>
            <person name="Nybo J."/>
            <person name="Theobald S."/>
            <person name="Brandl J."/>
            <person name="Frisvad J.C."/>
            <person name="Nielsen K.F."/>
            <person name="Lyhne E.K."/>
            <person name="Kogle M.E."/>
            <person name="Kuo A."/>
            <person name="Riley R."/>
            <person name="Clum A."/>
            <person name="Nolan M."/>
            <person name="Lipzen A."/>
            <person name="Salamov A."/>
            <person name="Henrissat B."/>
            <person name="Wiebenga A."/>
            <person name="De vries R.P."/>
            <person name="Grigoriev I.V."/>
            <person name="Mortensen U.H."/>
            <person name="Andersen M.R."/>
            <person name="Baker S.E."/>
        </authorList>
    </citation>
    <scope>NUCLEOTIDE SEQUENCE [LARGE SCALE GENOMIC DNA]</scope>
    <source>
        <strain evidence="1 2">CBS 313.89</strain>
    </source>
</reference>
<accession>A0A8G1RYK7</accession>
<evidence type="ECO:0000313" key="2">
    <source>
        <dbReference type="Proteomes" id="UP000249789"/>
    </source>
</evidence>
<gene>
    <name evidence="1" type="ORF">BO72DRAFT_494526</name>
</gene>
<evidence type="ECO:0000313" key="1">
    <source>
        <dbReference type="EMBL" id="RAK79176.1"/>
    </source>
</evidence>
<protein>
    <submittedName>
        <fullName evidence="1">Uncharacterized protein</fullName>
    </submittedName>
</protein>
<dbReference type="AlphaFoldDB" id="A0A8G1RYK7"/>
<keyword evidence="2" id="KW-1185">Reference proteome</keyword>
<sequence length="260" mass="28542">MNKDDSAQLFYGDRCVASSARSAWRIAYLRRSLVSSKLRNESTMPGAMLAHQAIRDRLLDGNSMAPITQESFLALLGFYCCRPCRPVLEAASDGDDGTIFGINTLKAMLACGVDELAWVQRPVFGFFHRVLSSSSNHHHLHHSSTKGGPRDFQAVQCQAASLGEATQIIARALIAKLVRSLSGLAEEGSTPRAQSVFQAEVSTFEIPGGMGFDRVGRLVAIRSLLKKGWVGQGRRVLTVVEMTFRRRRRTGRIYLPSSAT</sequence>
<name>A0A8G1RYK7_9EURO</name>
<dbReference type="Proteomes" id="UP000249789">
    <property type="component" value="Unassembled WGS sequence"/>
</dbReference>
<dbReference type="RefSeq" id="XP_040803186.1">
    <property type="nucleotide sequence ID" value="XM_040948477.1"/>
</dbReference>
<dbReference type="GeneID" id="63865810"/>
<dbReference type="EMBL" id="KZ824634">
    <property type="protein sequence ID" value="RAK79176.1"/>
    <property type="molecule type" value="Genomic_DNA"/>
</dbReference>
<organism evidence="1 2">
    <name type="scientific">Aspergillus fijiensis CBS 313.89</name>
    <dbReference type="NCBI Taxonomy" id="1448319"/>
    <lineage>
        <taxon>Eukaryota</taxon>
        <taxon>Fungi</taxon>
        <taxon>Dikarya</taxon>
        <taxon>Ascomycota</taxon>
        <taxon>Pezizomycotina</taxon>
        <taxon>Eurotiomycetes</taxon>
        <taxon>Eurotiomycetidae</taxon>
        <taxon>Eurotiales</taxon>
        <taxon>Aspergillaceae</taxon>
        <taxon>Aspergillus</taxon>
    </lineage>
</organism>
<proteinExistence type="predicted"/>